<reference evidence="2 3" key="1">
    <citation type="submission" date="2020-05" db="EMBL/GenBank/DDBJ databases">
        <title>Draft genome sequence of Clostridium cochlearium strain AGROS13 isolated from a sheep dairy farm in New Zealand.</title>
        <authorList>
            <person name="Gupta T.B."/>
            <person name="Jauregui R."/>
            <person name="Risson A.N."/>
            <person name="Brightwell G."/>
            <person name="Maclean P."/>
        </authorList>
    </citation>
    <scope>NUCLEOTIDE SEQUENCE [LARGE SCALE GENOMIC DNA]</scope>
    <source>
        <strain evidence="2 3">AGROS13</strain>
    </source>
</reference>
<organism evidence="2 3">
    <name type="scientific">Clostridium cochlearium</name>
    <dbReference type="NCBI Taxonomy" id="1494"/>
    <lineage>
        <taxon>Bacteria</taxon>
        <taxon>Bacillati</taxon>
        <taxon>Bacillota</taxon>
        <taxon>Clostridia</taxon>
        <taxon>Eubacteriales</taxon>
        <taxon>Clostridiaceae</taxon>
        <taxon>Clostridium</taxon>
    </lineage>
</organism>
<keyword evidence="1" id="KW-0472">Membrane</keyword>
<name>A0A7Y3V8A7_CLOCO</name>
<dbReference type="EMBL" id="JABFIF010000002">
    <property type="protein sequence ID" value="NOH15266.1"/>
    <property type="molecule type" value="Genomic_DNA"/>
</dbReference>
<evidence type="ECO:0000313" key="3">
    <source>
        <dbReference type="Proteomes" id="UP000528432"/>
    </source>
</evidence>
<dbReference type="Proteomes" id="UP000528432">
    <property type="component" value="Unassembled WGS sequence"/>
</dbReference>
<proteinExistence type="predicted"/>
<sequence length="684" mass="76936">MGKKKKGSSLIMVVMVFAILMIFGSSVLTLTLSSYQKRVVESKEKRNRYFSESGLDIAYGIIGKIVDKAVENGNTEVKNYLKEELKQDESILKEDGSIDEEKLKQKQSELFKSGYQNYVLKSIRKDEDNCIEKGIKIDDNSDERENNYDINGNKPEVKLINKESEPLQFKDSGILKLEIQSTFKKEDIEKKIRVNYNISTPDYNGTYYVQTNKVQIPKLASEKAIYADGNLNINGNFTVDGEIYIKGNENSEEDGINIYAENCNAIFKKQVVTAGDFRIKKPKGNVKIHDNIYAGNFTIEQEASNSTFNVNKDVYLNNDLELNANKSNIEIEGNLYGIGDVTNAPNIIQKKKPKYSSSILINSEDIGKQNGSSITIGKDVLLMGTAYIATEIPYQTGESIAIKGNYRAYTYPLKSEKAKEKKLNEEKILFEYRDPLTLATKRIEEEKENELNFKDKSDYFKIYSEEYIDNGLNLGGNGLNFLGNILSIGTSISKGSVKEGNYVLDEEAFVKDKIKEYENMIFKKDSTQPKTIADIVTISSNHKNIDDNITYVQKSKKPCALVGDNYSNTLESGDTINLNNGKGKGVIVTTGDIYLCGDIDFTGTIIAGGSIIVEEGSNVNIINDKNFLKRFIASNYDVFKDVFVLNENQDKDIVTLEEEIRAGNVGSDTIRDKLITMEKWRIVK</sequence>
<dbReference type="AlphaFoldDB" id="A0A7Y3V8A7"/>
<keyword evidence="1" id="KW-0812">Transmembrane</keyword>
<feature type="transmembrane region" description="Helical" evidence="1">
    <location>
        <begin position="12"/>
        <end position="35"/>
    </location>
</feature>
<evidence type="ECO:0000256" key="1">
    <source>
        <dbReference type="SAM" id="Phobius"/>
    </source>
</evidence>
<evidence type="ECO:0000313" key="2">
    <source>
        <dbReference type="EMBL" id="NOH15266.1"/>
    </source>
</evidence>
<dbReference type="RefSeq" id="WP_171302816.1">
    <property type="nucleotide sequence ID" value="NZ_JABFIF010000002.1"/>
</dbReference>
<keyword evidence="1" id="KW-1133">Transmembrane helix</keyword>
<comment type="caution">
    <text evidence="2">The sequence shown here is derived from an EMBL/GenBank/DDBJ whole genome shotgun (WGS) entry which is preliminary data.</text>
</comment>
<protein>
    <submittedName>
        <fullName evidence="2">Uncharacterized protein</fullName>
    </submittedName>
</protein>
<accession>A0A7Y3V8A7</accession>
<gene>
    <name evidence="2" type="ORF">HMJ28_02460</name>
</gene>